<keyword evidence="2" id="KW-1133">Transmembrane helix</keyword>
<dbReference type="AlphaFoldDB" id="A0A4Y7QH95"/>
<dbReference type="Proteomes" id="UP000294933">
    <property type="component" value="Unassembled WGS sequence"/>
</dbReference>
<sequence>MTAAESCSDAALHSKIVARSTKAGSSTTIIIACSVVGAISGIVIVVGIYIIWSQNLKERRQIQARREVPVNVALSHSRTSLGTASDRTGARHRSHALPPILYITGHSSQHSTRHLLSPTTTAPSLTSATTSRFTEDLNDRTCATPSDVLTIVTPAYTPTTEVGPSAYGPDAPYMSPTTASDPFNFSFVSSGRPLPDAPTPALTPPPSAYYYTSENEKRRNRSRNANHHRVRSTGGATSASSTGAEAGSAWSLYHDGQSIVETLPGYSSRPPTTRNSNAEDGLPEYSMELAEKVRRLRDMSRTAHENSHTLPVPPSPPAPASRWNRDEKRGPSYT</sequence>
<keyword evidence="2" id="KW-0812">Transmembrane</keyword>
<reference evidence="3 4" key="1">
    <citation type="submission" date="2018-06" db="EMBL/GenBank/DDBJ databases">
        <title>A transcriptomic atlas of mushroom development highlights an independent origin of complex multicellularity.</title>
        <authorList>
            <consortium name="DOE Joint Genome Institute"/>
            <person name="Krizsan K."/>
            <person name="Almasi E."/>
            <person name="Merenyi Z."/>
            <person name="Sahu N."/>
            <person name="Viragh M."/>
            <person name="Koszo T."/>
            <person name="Mondo S."/>
            <person name="Kiss B."/>
            <person name="Balint B."/>
            <person name="Kues U."/>
            <person name="Barry K."/>
            <person name="Hegedus J.C."/>
            <person name="Henrissat B."/>
            <person name="Johnson J."/>
            <person name="Lipzen A."/>
            <person name="Ohm R."/>
            <person name="Nagy I."/>
            <person name="Pangilinan J."/>
            <person name="Yan J."/>
            <person name="Xiong Y."/>
            <person name="Grigoriev I.V."/>
            <person name="Hibbett D.S."/>
            <person name="Nagy L.G."/>
        </authorList>
    </citation>
    <scope>NUCLEOTIDE SEQUENCE [LARGE SCALE GENOMIC DNA]</scope>
    <source>
        <strain evidence="3 4">SZMC22713</strain>
    </source>
</reference>
<evidence type="ECO:0000256" key="1">
    <source>
        <dbReference type="SAM" id="MobiDB-lite"/>
    </source>
</evidence>
<protein>
    <submittedName>
        <fullName evidence="3">Uncharacterized protein</fullName>
    </submittedName>
</protein>
<evidence type="ECO:0000313" key="3">
    <source>
        <dbReference type="EMBL" id="TDL27027.1"/>
    </source>
</evidence>
<feature type="region of interest" description="Disordered" evidence="1">
    <location>
        <begin position="190"/>
        <end position="243"/>
    </location>
</feature>
<feature type="region of interest" description="Disordered" evidence="1">
    <location>
        <begin position="261"/>
        <end position="334"/>
    </location>
</feature>
<feature type="region of interest" description="Disordered" evidence="1">
    <location>
        <begin position="112"/>
        <end position="132"/>
    </location>
</feature>
<name>A0A4Y7QH95_9AGAM</name>
<evidence type="ECO:0000313" key="4">
    <source>
        <dbReference type="Proteomes" id="UP000294933"/>
    </source>
</evidence>
<dbReference type="VEuPathDB" id="FungiDB:BD410DRAFT_836107"/>
<feature type="compositionally biased region" description="Basic and acidic residues" evidence="1">
    <location>
        <begin position="289"/>
        <end position="307"/>
    </location>
</feature>
<keyword evidence="4" id="KW-1185">Reference proteome</keyword>
<gene>
    <name evidence="3" type="ORF">BD410DRAFT_836107</name>
</gene>
<dbReference type="EMBL" id="ML170160">
    <property type="protein sequence ID" value="TDL27027.1"/>
    <property type="molecule type" value="Genomic_DNA"/>
</dbReference>
<feature type="compositionally biased region" description="Low complexity" evidence="1">
    <location>
        <begin position="232"/>
        <end position="243"/>
    </location>
</feature>
<keyword evidence="2" id="KW-0472">Membrane</keyword>
<feature type="compositionally biased region" description="Pro residues" evidence="1">
    <location>
        <begin position="195"/>
        <end position="207"/>
    </location>
</feature>
<organism evidence="3 4">
    <name type="scientific">Rickenella mellea</name>
    <dbReference type="NCBI Taxonomy" id="50990"/>
    <lineage>
        <taxon>Eukaryota</taxon>
        <taxon>Fungi</taxon>
        <taxon>Dikarya</taxon>
        <taxon>Basidiomycota</taxon>
        <taxon>Agaricomycotina</taxon>
        <taxon>Agaricomycetes</taxon>
        <taxon>Hymenochaetales</taxon>
        <taxon>Rickenellaceae</taxon>
        <taxon>Rickenella</taxon>
    </lineage>
</organism>
<feature type="compositionally biased region" description="Polar residues" evidence="1">
    <location>
        <begin position="269"/>
        <end position="278"/>
    </location>
</feature>
<feature type="transmembrane region" description="Helical" evidence="2">
    <location>
        <begin position="29"/>
        <end position="52"/>
    </location>
</feature>
<proteinExistence type="predicted"/>
<feature type="compositionally biased region" description="Basic residues" evidence="1">
    <location>
        <begin position="218"/>
        <end position="231"/>
    </location>
</feature>
<feature type="compositionally biased region" description="Basic and acidic residues" evidence="1">
    <location>
        <begin position="323"/>
        <end position="334"/>
    </location>
</feature>
<accession>A0A4Y7QH95</accession>
<evidence type="ECO:0000256" key="2">
    <source>
        <dbReference type="SAM" id="Phobius"/>
    </source>
</evidence>
<feature type="compositionally biased region" description="Low complexity" evidence="1">
    <location>
        <begin position="115"/>
        <end position="131"/>
    </location>
</feature>